<keyword evidence="7 12" id="KW-0560">Oxidoreductase</keyword>
<comment type="catalytic activity">
    <reaction evidence="11">
        <text>(6S)-5-methyl-5,6,7,8-tetrahydrofolate + NAD(+) = (6R)-5,10-methylene-5,6,7,8-tetrahydrofolate + NADH + H(+)</text>
        <dbReference type="Rhea" id="RHEA:19821"/>
        <dbReference type="ChEBI" id="CHEBI:15378"/>
        <dbReference type="ChEBI" id="CHEBI:15636"/>
        <dbReference type="ChEBI" id="CHEBI:18608"/>
        <dbReference type="ChEBI" id="CHEBI:57540"/>
        <dbReference type="ChEBI" id="CHEBI:57945"/>
        <dbReference type="EC" id="1.5.1.54"/>
    </reaction>
    <physiologicalReaction direction="right-to-left" evidence="11">
        <dbReference type="Rhea" id="RHEA:19823"/>
    </physiologicalReaction>
</comment>
<comment type="cofactor">
    <cofactor evidence="1 12">
        <name>FAD</name>
        <dbReference type="ChEBI" id="CHEBI:57692"/>
    </cofactor>
</comment>
<dbReference type="NCBIfam" id="TIGR00676">
    <property type="entry name" value="fadh2"/>
    <property type="match status" value="1"/>
</dbReference>
<protein>
    <recommendedName>
        <fullName evidence="12">Methylenetetrahydrofolate reductase</fullName>
        <ecNumber evidence="12">1.5.1.54</ecNumber>
    </recommendedName>
</protein>
<comment type="similarity">
    <text evidence="3 12">Belongs to the methylenetetrahydrofolate reductase family.</text>
</comment>
<evidence type="ECO:0000256" key="13">
    <source>
        <dbReference type="SAM" id="SignalP"/>
    </source>
</evidence>
<dbReference type="EC" id="1.5.1.54" evidence="12"/>
<evidence type="ECO:0000256" key="6">
    <source>
        <dbReference type="ARBA" id="ARBA00022827"/>
    </source>
</evidence>
<dbReference type="Gene3D" id="3.20.20.220">
    <property type="match status" value="1"/>
</dbReference>
<dbReference type="PANTHER" id="PTHR45754:SF3">
    <property type="entry name" value="METHYLENETETRAHYDROFOLATE REDUCTASE (NADPH)"/>
    <property type="match status" value="1"/>
</dbReference>
<gene>
    <name evidence="14" type="ORF">RISK_000956</name>
</gene>
<dbReference type="Proteomes" id="UP000036367">
    <property type="component" value="Unassembled WGS sequence"/>
</dbReference>
<accession>A0A0J1BKU8</accession>
<keyword evidence="9" id="KW-0486">Methionine biosynthesis</keyword>
<dbReference type="PATRIC" id="fig|595434.4.peg.917"/>
<dbReference type="SUPFAM" id="SSF51730">
    <property type="entry name" value="FAD-linked oxidoreductase"/>
    <property type="match status" value="1"/>
</dbReference>
<comment type="caution">
    <text evidence="14">The sequence shown here is derived from an EMBL/GenBank/DDBJ whole genome shotgun (WGS) entry which is preliminary data.</text>
</comment>
<comment type="pathway">
    <text evidence="10">Amino-acid biosynthesis; L-methionine biosynthesis via de novo pathway.</text>
</comment>
<dbReference type="InterPro" id="IPR004620">
    <property type="entry name" value="MTHF_reductase_bac"/>
</dbReference>
<dbReference type="Pfam" id="PF02219">
    <property type="entry name" value="MTHFR"/>
    <property type="match status" value="1"/>
</dbReference>
<dbReference type="EMBL" id="LECT01000007">
    <property type="protein sequence ID" value="KLU07155.1"/>
    <property type="molecule type" value="Genomic_DNA"/>
</dbReference>
<keyword evidence="13" id="KW-0732">Signal</keyword>
<evidence type="ECO:0000256" key="11">
    <source>
        <dbReference type="ARBA" id="ARBA00048628"/>
    </source>
</evidence>
<organism evidence="14 15">
    <name type="scientific">Rhodopirellula islandica</name>
    <dbReference type="NCBI Taxonomy" id="595434"/>
    <lineage>
        <taxon>Bacteria</taxon>
        <taxon>Pseudomonadati</taxon>
        <taxon>Planctomycetota</taxon>
        <taxon>Planctomycetia</taxon>
        <taxon>Pirellulales</taxon>
        <taxon>Pirellulaceae</taxon>
        <taxon>Rhodopirellula</taxon>
    </lineage>
</organism>
<proteinExistence type="inferred from homology"/>
<dbReference type="GO" id="GO:0106312">
    <property type="term" value="F:methylenetetrahydrofolate reductase (NADH) activity"/>
    <property type="evidence" value="ECO:0007669"/>
    <property type="project" value="UniProtKB-EC"/>
</dbReference>
<dbReference type="InterPro" id="IPR003171">
    <property type="entry name" value="Mehydrof_redctse-like"/>
</dbReference>
<dbReference type="InterPro" id="IPR029041">
    <property type="entry name" value="FAD-linked_oxidoreductase-like"/>
</dbReference>
<sequence length="306" mass="33520">MQRAFLQHISSFVICLMTLASVYQSSGCAISFELFPPKNAEGVDLLCKNVERLMQFSPKYFTCTYGAGGSSRGTTLEVLQKVKQITNLPVASHLTCVGSTVEELEGYLADAREIGVDYIVALRGDPPQGTTKFEVTEGGLKYANELVELIRGKFDDLGIAVAGYPETHQEAVDFQTDLVNLKRKVDAGADIVITQLFYHNDDFYRFRDACQAIGIEVPIVPGILPVTNFKQAKRIASMCKASIPAELESAMSEKEDAAHQFRVGVDHARQQTIDLLKHGVPGIHYYVLNKSEAAAELLDGLQLAGV</sequence>
<evidence type="ECO:0000256" key="1">
    <source>
        <dbReference type="ARBA" id="ARBA00001974"/>
    </source>
</evidence>
<feature type="chain" id="PRO_5005248132" description="Methylenetetrahydrofolate reductase" evidence="13">
    <location>
        <begin position="26"/>
        <end position="306"/>
    </location>
</feature>
<name>A0A0J1BKU8_RHOIS</name>
<evidence type="ECO:0000256" key="3">
    <source>
        <dbReference type="ARBA" id="ARBA00006743"/>
    </source>
</evidence>
<dbReference type="GO" id="GO:0071949">
    <property type="term" value="F:FAD binding"/>
    <property type="evidence" value="ECO:0007669"/>
    <property type="project" value="TreeGrafter"/>
</dbReference>
<evidence type="ECO:0000256" key="7">
    <source>
        <dbReference type="ARBA" id="ARBA00023002"/>
    </source>
</evidence>
<dbReference type="GO" id="GO:0035999">
    <property type="term" value="P:tetrahydrofolate interconversion"/>
    <property type="evidence" value="ECO:0007669"/>
    <property type="project" value="UniProtKB-UniPathway"/>
</dbReference>
<keyword evidence="6 12" id="KW-0274">FAD</keyword>
<reference evidence="14" key="1">
    <citation type="submission" date="2015-05" db="EMBL/GenBank/DDBJ databases">
        <title>Permanent draft genome of Rhodopirellula islandicus K833.</title>
        <authorList>
            <person name="Kizina J."/>
            <person name="Richter M."/>
            <person name="Glockner F.O."/>
            <person name="Harder J."/>
        </authorList>
    </citation>
    <scope>NUCLEOTIDE SEQUENCE [LARGE SCALE GENOMIC DNA]</scope>
    <source>
        <strain evidence="14">K833</strain>
    </source>
</reference>
<dbReference type="AlphaFoldDB" id="A0A0J1BKU8"/>
<evidence type="ECO:0000256" key="5">
    <source>
        <dbReference type="ARBA" id="ARBA00022630"/>
    </source>
</evidence>
<evidence type="ECO:0000256" key="12">
    <source>
        <dbReference type="RuleBase" id="RU003862"/>
    </source>
</evidence>
<evidence type="ECO:0000256" key="9">
    <source>
        <dbReference type="ARBA" id="ARBA00023167"/>
    </source>
</evidence>
<keyword evidence="5 12" id="KW-0285">Flavoprotein</keyword>
<evidence type="ECO:0000313" key="14">
    <source>
        <dbReference type="EMBL" id="KLU07155.1"/>
    </source>
</evidence>
<dbReference type="CDD" id="cd00537">
    <property type="entry name" value="MTHFR"/>
    <property type="match status" value="1"/>
</dbReference>
<evidence type="ECO:0000256" key="8">
    <source>
        <dbReference type="ARBA" id="ARBA00023027"/>
    </source>
</evidence>
<evidence type="ECO:0000256" key="4">
    <source>
        <dbReference type="ARBA" id="ARBA00022605"/>
    </source>
</evidence>
<evidence type="ECO:0000256" key="2">
    <source>
        <dbReference type="ARBA" id="ARBA00004777"/>
    </source>
</evidence>
<evidence type="ECO:0000313" key="15">
    <source>
        <dbReference type="Proteomes" id="UP000036367"/>
    </source>
</evidence>
<dbReference type="UniPathway" id="UPA00193"/>
<feature type="signal peptide" evidence="13">
    <location>
        <begin position="1"/>
        <end position="25"/>
    </location>
</feature>
<keyword evidence="4" id="KW-0028">Amino-acid biosynthesis</keyword>
<keyword evidence="8" id="KW-0520">NAD</keyword>
<dbReference type="GO" id="GO:0005829">
    <property type="term" value="C:cytosol"/>
    <property type="evidence" value="ECO:0007669"/>
    <property type="project" value="InterPro"/>
</dbReference>
<dbReference type="PANTHER" id="PTHR45754">
    <property type="entry name" value="METHYLENETETRAHYDROFOLATE REDUCTASE"/>
    <property type="match status" value="1"/>
</dbReference>
<dbReference type="STRING" id="595434.RISK_000956"/>
<comment type="pathway">
    <text evidence="2 12">One-carbon metabolism; tetrahydrofolate interconversion.</text>
</comment>
<dbReference type="GO" id="GO:0009086">
    <property type="term" value="P:methionine biosynthetic process"/>
    <property type="evidence" value="ECO:0007669"/>
    <property type="project" value="UniProtKB-KW"/>
</dbReference>
<keyword evidence="15" id="KW-1185">Reference proteome</keyword>
<evidence type="ECO:0000256" key="10">
    <source>
        <dbReference type="ARBA" id="ARBA00034478"/>
    </source>
</evidence>